<keyword evidence="2" id="KW-0472">Membrane</keyword>
<keyword evidence="2" id="KW-1133">Transmembrane helix</keyword>
<evidence type="ECO:0000256" key="2">
    <source>
        <dbReference type="SAM" id="Phobius"/>
    </source>
</evidence>
<dbReference type="AlphaFoldDB" id="A0A917JTD7"/>
<accession>A0A917JTD7</accession>
<feature type="transmembrane region" description="Helical" evidence="2">
    <location>
        <begin position="106"/>
        <end position="133"/>
    </location>
</feature>
<feature type="transmembrane region" description="Helical" evidence="2">
    <location>
        <begin position="66"/>
        <end position="86"/>
    </location>
</feature>
<dbReference type="RefSeq" id="WP_229779856.1">
    <property type="nucleotide sequence ID" value="NZ_BMPZ01000007.1"/>
</dbReference>
<proteinExistence type="predicted"/>
<reference evidence="3" key="1">
    <citation type="journal article" date="2014" name="Int. J. Syst. Evol. Microbiol.">
        <title>Complete genome sequence of Corynebacterium casei LMG S-19264T (=DSM 44701T), isolated from a smear-ripened cheese.</title>
        <authorList>
            <consortium name="US DOE Joint Genome Institute (JGI-PGF)"/>
            <person name="Walter F."/>
            <person name="Albersmeier A."/>
            <person name="Kalinowski J."/>
            <person name="Ruckert C."/>
        </authorList>
    </citation>
    <scope>NUCLEOTIDE SEQUENCE</scope>
    <source>
        <strain evidence="3">JCM 30804</strain>
    </source>
</reference>
<feature type="region of interest" description="Disordered" evidence="1">
    <location>
        <begin position="162"/>
        <end position="183"/>
    </location>
</feature>
<evidence type="ECO:0008006" key="5">
    <source>
        <dbReference type="Google" id="ProtNLM"/>
    </source>
</evidence>
<evidence type="ECO:0000256" key="1">
    <source>
        <dbReference type="SAM" id="MobiDB-lite"/>
    </source>
</evidence>
<name>A0A917JTD7_9GAMM</name>
<reference evidence="3" key="2">
    <citation type="submission" date="2020-09" db="EMBL/GenBank/DDBJ databases">
        <authorList>
            <person name="Sun Q."/>
            <person name="Ohkuma M."/>
        </authorList>
    </citation>
    <scope>NUCLEOTIDE SEQUENCE</scope>
    <source>
        <strain evidence="3">JCM 30804</strain>
    </source>
</reference>
<keyword evidence="4" id="KW-1185">Reference proteome</keyword>
<keyword evidence="2" id="KW-0812">Transmembrane</keyword>
<comment type="caution">
    <text evidence="3">The sequence shown here is derived from an EMBL/GenBank/DDBJ whole genome shotgun (WGS) entry which is preliminary data.</text>
</comment>
<protein>
    <recommendedName>
        <fullName evidence="5">Magnesium transporter</fullName>
    </recommendedName>
</protein>
<dbReference type="EMBL" id="BMPZ01000007">
    <property type="protein sequence ID" value="GGI86126.1"/>
    <property type="molecule type" value="Genomic_DNA"/>
</dbReference>
<gene>
    <name evidence="3" type="ORF">GCM10009332_24290</name>
</gene>
<evidence type="ECO:0000313" key="4">
    <source>
        <dbReference type="Proteomes" id="UP000613743"/>
    </source>
</evidence>
<feature type="transmembrane region" description="Helical" evidence="2">
    <location>
        <begin position="12"/>
        <end position="34"/>
    </location>
</feature>
<organism evidence="3 4">
    <name type="scientific">Shewanella gelidii</name>
    <dbReference type="NCBI Taxonomy" id="1642821"/>
    <lineage>
        <taxon>Bacteria</taxon>
        <taxon>Pseudomonadati</taxon>
        <taxon>Pseudomonadota</taxon>
        <taxon>Gammaproteobacteria</taxon>
        <taxon>Alteromonadales</taxon>
        <taxon>Shewanellaceae</taxon>
        <taxon>Shewanella</taxon>
    </lineage>
</organism>
<feature type="compositionally biased region" description="Polar residues" evidence="1">
    <location>
        <begin position="170"/>
        <end position="183"/>
    </location>
</feature>
<dbReference type="Proteomes" id="UP000613743">
    <property type="component" value="Unassembled WGS sequence"/>
</dbReference>
<sequence length="183" mass="20232">MFKATLSKVRIITLIFIKFIAFMAVMITGAYFLAPLGLINSKDIEMSQFSNTPSDTMMAFFNSEIFSGYLFMVTITLAVFAIYLLWQLHEVAVHQAQAKKSAHVQLVFALSLCGLFLHKAWWVGAIIIAFANWQHIGQSITQMLRNSRSEINAEIVNASSHKASAAGALSPQTNKQPTVTSQG</sequence>
<evidence type="ECO:0000313" key="3">
    <source>
        <dbReference type="EMBL" id="GGI86126.1"/>
    </source>
</evidence>